<dbReference type="Proteomes" id="UP000682877">
    <property type="component" value="Chromosome 7"/>
</dbReference>
<evidence type="ECO:0000313" key="4">
    <source>
        <dbReference type="Proteomes" id="UP000682877"/>
    </source>
</evidence>
<dbReference type="PANTHER" id="PTHR31966:SF19">
    <property type="entry name" value="UNIVERSAL STRESS PROTEIN PHOS34"/>
    <property type="match status" value="1"/>
</dbReference>
<name>A0A8S2AZ80_ARAAE</name>
<dbReference type="AlphaFoldDB" id="A0A8S2AZ80"/>
<evidence type="ECO:0000256" key="1">
    <source>
        <dbReference type="SAM" id="MobiDB-lite"/>
    </source>
</evidence>
<evidence type="ECO:0000313" key="3">
    <source>
        <dbReference type="EMBL" id="CAE6173948.1"/>
    </source>
</evidence>
<dbReference type="InterPro" id="IPR006015">
    <property type="entry name" value="Universal_stress_UspA"/>
</dbReference>
<sequence>MATSLFFMTTDQNSVGNPNDLLRNTRLVVNSSGEIRTETQKSRGRKPGSKTGQQNQKKPKLRGMGVAKLERQRIEEEKKQLAAVGDTSAASISNNATRSPVPVDPGVVLQGFPSPLGGCRSNRIYCGGVGSGQMMIDPVCSPWGFVETSSTHELSSISNPQMYNASSNNRCDTCFKKKRLDGDQNNVVRSNGGGFSKYRMIPPPMNGYDQYLLQPDHHQRSQGFLYDHRIARSASVSASSTTINPYFNEATNHTGSMEEFGSYMEGNPRNGSGGVKEYEFFPGKYDDFSGKYGERVSVVATSSVIHHPSSPRHSHHHSSSTPSAATPTPTAGARRKIGVAVDLSEESAFAVRWAVDHYIRPGDAVVILHVSPTSVLFGADWGPLPLQTPPPPSAATDPGAQPKPSQEDFDAFTSSKVADLAKPLKEAGFPHKIHIVKDHDMRERLCLETERLNLSAVIMGSRGFGAEKRGSDGKLGSVSDYCVHHCVCPVVVVRYPDDRDGPPPPGNVGATREAIVTVKSRRDDDDDDEDDDETKIAAAVSDHHEHIKGQDHSFFSLVVFVFTCTVDLLMYMLA</sequence>
<dbReference type="SUPFAM" id="SSF52402">
    <property type="entry name" value="Adenine nucleotide alpha hydrolases-like"/>
    <property type="match status" value="1"/>
</dbReference>
<dbReference type="Pfam" id="PF08744">
    <property type="entry name" value="NOZZLE"/>
    <property type="match status" value="1"/>
</dbReference>
<dbReference type="InterPro" id="IPR006016">
    <property type="entry name" value="UspA"/>
</dbReference>
<dbReference type="InterPro" id="IPR014729">
    <property type="entry name" value="Rossmann-like_a/b/a_fold"/>
</dbReference>
<feature type="region of interest" description="Disordered" evidence="1">
    <location>
        <begin position="26"/>
        <end position="65"/>
    </location>
</feature>
<dbReference type="Gene3D" id="3.40.50.620">
    <property type="entry name" value="HUPs"/>
    <property type="match status" value="1"/>
</dbReference>
<accession>A0A8S2AZ80</accession>
<proteinExistence type="predicted"/>
<dbReference type="EMBL" id="LR999457">
    <property type="protein sequence ID" value="CAE6173948.1"/>
    <property type="molecule type" value="Genomic_DNA"/>
</dbReference>
<dbReference type="CDD" id="cd23659">
    <property type="entry name" value="USP_At3g01520-like"/>
    <property type="match status" value="1"/>
</dbReference>
<feature type="compositionally biased region" description="Basic residues" evidence="1">
    <location>
        <begin position="309"/>
        <end position="318"/>
    </location>
</feature>
<feature type="region of interest" description="Disordered" evidence="1">
    <location>
        <begin position="1"/>
        <end position="20"/>
    </location>
</feature>
<feature type="domain" description="UspA" evidence="2">
    <location>
        <begin position="334"/>
        <end position="494"/>
    </location>
</feature>
<dbReference type="InterPro" id="IPR014855">
    <property type="entry name" value="NOZZLE"/>
</dbReference>
<dbReference type="PRINTS" id="PR01438">
    <property type="entry name" value="UNVRSLSTRESS"/>
</dbReference>
<protein>
    <recommendedName>
        <fullName evidence="2">UspA domain-containing protein</fullName>
    </recommendedName>
</protein>
<organism evidence="3 4">
    <name type="scientific">Arabidopsis arenosa</name>
    <name type="common">Sand rock-cress</name>
    <name type="synonym">Cardaminopsis arenosa</name>
    <dbReference type="NCBI Taxonomy" id="38785"/>
    <lineage>
        <taxon>Eukaryota</taxon>
        <taxon>Viridiplantae</taxon>
        <taxon>Streptophyta</taxon>
        <taxon>Embryophyta</taxon>
        <taxon>Tracheophyta</taxon>
        <taxon>Spermatophyta</taxon>
        <taxon>Magnoliopsida</taxon>
        <taxon>eudicotyledons</taxon>
        <taxon>Gunneridae</taxon>
        <taxon>Pentapetalae</taxon>
        <taxon>rosids</taxon>
        <taxon>malvids</taxon>
        <taxon>Brassicales</taxon>
        <taxon>Brassicaceae</taxon>
        <taxon>Camelineae</taxon>
        <taxon>Arabidopsis</taxon>
    </lineage>
</organism>
<dbReference type="Pfam" id="PF00582">
    <property type="entry name" value="Usp"/>
    <property type="match status" value="1"/>
</dbReference>
<dbReference type="InterPro" id="IPR044162">
    <property type="entry name" value="PHOS32/34"/>
</dbReference>
<evidence type="ECO:0000259" key="2">
    <source>
        <dbReference type="Pfam" id="PF00582"/>
    </source>
</evidence>
<feature type="region of interest" description="Disordered" evidence="1">
    <location>
        <begin position="382"/>
        <end position="408"/>
    </location>
</feature>
<dbReference type="GO" id="GO:0003700">
    <property type="term" value="F:DNA-binding transcription factor activity"/>
    <property type="evidence" value="ECO:0007669"/>
    <property type="project" value="InterPro"/>
</dbReference>
<dbReference type="PANTHER" id="PTHR31966">
    <property type="entry name" value="OS01G0783500 PROTEIN"/>
    <property type="match status" value="1"/>
</dbReference>
<feature type="compositionally biased region" description="Low complexity" evidence="1">
    <location>
        <begin position="319"/>
        <end position="331"/>
    </location>
</feature>
<feature type="compositionally biased region" description="Polar residues" evidence="1">
    <location>
        <begin position="1"/>
        <end position="17"/>
    </location>
</feature>
<gene>
    <name evidence="3" type="ORF">AARE701A_LOCUS18333</name>
</gene>
<keyword evidence="4" id="KW-1185">Reference proteome</keyword>
<reference evidence="3" key="1">
    <citation type="submission" date="2021-01" db="EMBL/GenBank/DDBJ databases">
        <authorList>
            <person name="Bezrukov I."/>
        </authorList>
    </citation>
    <scope>NUCLEOTIDE SEQUENCE</scope>
</reference>
<feature type="region of interest" description="Disordered" evidence="1">
    <location>
        <begin position="305"/>
        <end position="332"/>
    </location>
</feature>